<dbReference type="PANTHER" id="PTHR43591">
    <property type="entry name" value="METHYLTRANSFERASE"/>
    <property type="match status" value="1"/>
</dbReference>
<sequence length="287" mass="31270">MSVSAWEQHAAWDASAESYAQGAGTSGGSLFQPSVDLMTDWLKFETKGRPFVLLDVASGPGEPGIHFAHTFPEAHFVLSDFSSEMCKIAEGRVKDADLSSHISVKVVDAQDMSCFANDTFDAVTSAYGIFMIPDPGKALREIFRVLKPGGCFGFTVWGPIDRMHFQRFMLRVCQALFPPTTPVAPPVDLPKWTDRQLPIHALEDAGFCQAALQVVDIPMEFSSWQIFERFALDNPACAGLFAKASASKRQEASGVMLSMAMAEGIFTGSGPVSVKDNEAHFYTAVKK</sequence>
<name>A0AAW1SQR4_9CHLO</name>
<dbReference type="AlphaFoldDB" id="A0AAW1SQR4"/>
<dbReference type="InterPro" id="IPR041698">
    <property type="entry name" value="Methyltransf_25"/>
</dbReference>
<dbReference type="SUPFAM" id="SSF53335">
    <property type="entry name" value="S-adenosyl-L-methionine-dependent methyltransferases"/>
    <property type="match status" value="1"/>
</dbReference>
<dbReference type="Proteomes" id="UP001485043">
    <property type="component" value="Unassembled WGS sequence"/>
</dbReference>
<dbReference type="Pfam" id="PF13649">
    <property type="entry name" value="Methyltransf_25"/>
    <property type="match status" value="1"/>
</dbReference>
<dbReference type="EMBL" id="JALJOV010001225">
    <property type="protein sequence ID" value="KAK9851698.1"/>
    <property type="molecule type" value="Genomic_DNA"/>
</dbReference>
<evidence type="ECO:0000259" key="1">
    <source>
        <dbReference type="Pfam" id="PF13649"/>
    </source>
</evidence>
<dbReference type="CDD" id="cd02440">
    <property type="entry name" value="AdoMet_MTases"/>
    <property type="match status" value="1"/>
</dbReference>
<keyword evidence="3" id="KW-1185">Reference proteome</keyword>
<evidence type="ECO:0000313" key="3">
    <source>
        <dbReference type="Proteomes" id="UP001485043"/>
    </source>
</evidence>
<feature type="domain" description="Methyltransferase" evidence="1">
    <location>
        <begin position="54"/>
        <end position="150"/>
    </location>
</feature>
<accession>A0AAW1SQR4</accession>
<dbReference type="GO" id="GO:0008168">
    <property type="term" value="F:methyltransferase activity"/>
    <property type="evidence" value="ECO:0007669"/>
    <property type="project" value="TreeGrafter"/>
</dbReference>
<reference evidence="2 3" key="1">
    <citation type="journal article" date="2024" name="Nat. Commun.">
        <title>Phylogenomics reveals the evolutionary origins of lichenization in chlorophyte algae.</title>
        <authorList>
            <person name="Puginier C."/>
            <person name="Libourel C."/>
            <person name="Otte J."/>
            <person name="Skaloud P."/>
            <person name="Haon M."/>
            <person name="Grisel S."/>
            <person name="Petersen M."/>
            <person name="Berrin J.G."/>
            <person name="Delaux P.M."/>
            <person name="Dal Grande F."/>
            <person name="Keller J."/>
        </authorList>
    </citation>
    <scope>NUCLEOTIDE SEQUENCE [LARGE SCALE GENOMIC DNA]</scope>
    <source>
        <strain evidence="2 3">SAG 2523</strain>
    </source>
</reference>
<dbReference type="PANTHER" id="PTHR43591:SF24">
    <property type="entry name" value="2-METHOXY-6-POLYPRENYL-1,4-BENZOQUINOL METHYLASE, MITOCHONDRIAL"/>
    <property type="match status" value="1"/>
</dbReference>
<gene>
    <name evidence="2" type="ORF">WJX84_005257</name>
</gene>
<organism evidence="2 3">
    <name type="scientific">Apatococcus fuscideae</name>
    <dbReference type="NCBI Taxonomy" id="2026836"/>
    <lineage>
        <taxon>Eukaryota</taxon>
        <taxon>Viridiplantae</taxon>
        <taxon>Chlorophyta</taxon>
        <taxon>core chlorophytes</taxon>
        <taxon>Trebouxiophyceae</taxon>
        <taxon>Chlorellales</taxon>
        <taxon>Chlorellaceae</taxon>
        <taxon>Apatococcus</taxon>
    </lineage>
</organism>
<proteinExistence type="predicted"/>
<comment type="caution">
    <text evidence="2">The sequence shown here is derived from an EMBL/GenBank/DDBJ whole genome shotgun (WGS) entry which is preliminary data.</text>
</comment>
<evidence type="ECO:0000313" key="2">
    <source>
        <dbReference type="EMBL" id="KAK9851698.1"/>
    </source>
</evidence>
<protein>
    <recommendedName>
        <fullName evidence="1">Methyltransferase domain-containing protein</fullName>
    </recommendedName>
</protein>
<dbReference type="InterPro" id="IPR029063">
    <property type="entry name" value="SAM-dependent_MTases_sf"/>
</dbReference>
<dbReference type="Gene3D" id="3.40.50.150">
    <property type="entry name" value="Vaccinia Virus protein VP39"/>
    <property type="match status" value="1"/>
</dbReference>